<protein>
    <submittedName>
        <fullName evidence="7">Multicomponent Na+:H+ antiporter subunit F</fullName>
    </submittedName>
</protein>
<gene>
    <name evidence="7" type="ORF">GGR03_002091</name>
</gene>
<evidence type="ECO:0000256" key="6">
    <source>
        <dbReference type="SAM" id="Phobius"/>
    </source>
</evidence>
<comment type="caution">
    <text evidence="7">The sequence shown here is derived from an EMBL/GenBank/DDBJ whole genome shotgun (WGS) entry which is preliminary data.</text>
</comment>
<keyword evidence="5 6" id="KW-0472">Membrane</keyword>
<evidence type="ECO:0000256" key="1">
    <source>
        <dbReference type="ARBA" id="ARBA00004651"/>
    </source>
</evidence>
<comment type="subcellular location">
    <subcellularLocation>
        <location evidence="1">Cell membrane</location>
        <topology evidence="1">Multi-pass membrane protein</topology>
    </subcellularLocation>
</comment>
<evidence type="ECO:0000256" key="4">
    <source>
        <dbReference type="ARBA" id="ARBA00022989"/>
    </source>
</evidence>
<keyword evidence="4 6" id="KW-1133">Transmembrane helix</keyword>
<dbReference type="GO" id="GO:0005886">
    <property type="term" value="C:plasma membrane"/>
    <property type="evidence" value="ECO:0007669"/>
    <property type="project" value="UniProtKB-SubCell"/>
</dbReference>
<dbReference type="Pfam" id="PF04066">
    <property type="entry name" value="MrpF_PhaF"/>
    <property type="match status" value="1"/>
</dbReference>
<dbReference type="GO" id="GO:0015075">
    <property type="term" value="F:monoatomic ion transmembrane transporter activity"/>
    <property type="evidence" value="ECO:0007669"/>
    <property type="project" value="InterPro"/>
</dbReference>
<organism evidence="7 8">
    <name type="scientific">Aurantimonas endophytica</name>
    <dbReference type="NCBI Taxonomy" id="1522175"/>
    <lineage>
        <taxon>Bacteria</taxon>
        <taxon>Pseudomonadati</taxon>
        <taxon>Pseudomonadota</taxon>
        <taxon>Alphaproteobacteria</taxon>
        <taxon>Hyphomicrobiales</taxon>
        <taxon>Aurantimonadaceae</taxon>
        <taxon>Aurantimonas</taxon>
    </lineage>
</organism>
<evidence type="ECO:0000313" key="7">
    <source>
        <dbReference type="EMBL" id="MBB4003016.1"/>
    </source>
</evidence>
<dbReference type="RefSeq" id="WP_183207647.1">
    <property type="nucleotide sequence ID" value="NZ_JAAAMM010000002.1"/>
</dbReference>
<evidence type="ECO:0000313" key="8">
    <source>
        <dbReference type="Proteomes" id="UP000588647"/>
    </source>
</evidence>
<feature type="transmembrane region" description="Helical" evidence="6">
    <location>
        <begin position="6"/>
        <end position="24"/>
    </location>
</feature>
<reference evidence="7 8" key="1">
    <citation type="submission" date="2020-08" db="EMBL/GenBank/DDBJ databases">
        <title>Genomic Encyclopedia of Type Strains, Phase IV (KMG-IV): sequencing the most valuable type-strain genomes for metagenomic binning, comparative biology and taxonomic classification.</title>
        <authorList>
            <person name="Goeker M."/>
        </authorList>
    </citation>
    <scope>NUCLEOTIDE SEQUENCE [LARGE SCALE GENOMIC DNA]</scope>
    <source>
        <strain evidence="7 8">DSM 103570</strain>
    </source>
</reference>
<feature type="transmembrane region" description="Helical" evidence="6">
    <location>
        <begin position="36"/>
        <end position="56"/>
    </location>
</feature>
<dbReference type="AlphaFoldDB" id="A0A7W6HDG1"/>
<keyword evidence="3 6" id="KW-0812">Transmembrane</keyword>
<dbReference type="EMBL" id="JACIEM010000002">
    <property type="protein sequence ID" value="MBB4003016.1"/>
    <property type="molecule type" value="Genomic_DNA"/>
</dbReference>
<dbReference type="InterPro" id="IPR007208">
    <property type="entry name" value="MrpF/PhaF-like"/>
</dbReference>
<sequence length="94" mass="9524">MAGALVGIALFILIVTALGLFQVLRADLAIERMMAVQLLGTGGAAVVLLFGAASGAGSMADVALLMMLFAAFSCTAFTLGEASAPEADDREEDT</sequence>
<evidence type="ECO:0000256" key="3">
    <source>
        <dbReference type="ARBA" id="ARBA00022692"/>
    </source>
</evidence>
<keyword evidence="8" id="KW-1185">Reference proteome</keyword>
<evidence type="ECO:0000256" key="5">
    <source>
        <dbReference type="ARBA" id="ARBA00023136"/>
    </source>
</evidence>
<proteinExistence type="predicted"/>
<dbReference type="Proteomes" id="UP000588647">
    <property type="component" value="Unassembled WGS sequence"/>
</dbReference>
<feature type="transmembrane region" description="Helical" evidence="6">
    <location>
        <begin position="62"/>
        <end position="80"/>
    </location>
</feature>
<keyword evidence="2" id="KW-1003">Cell membrane</keyword>
<evidence type="ECO:0000256" key="2">
    <source>
        <dbReference type="ARBA" id="ARBA00022475"/>
    </source>
</evidence>
<accession>A0A7W6HDG1</accession>
<name>A0A7W6HDG1_9HYPH</name>